<feature type="domain" description="Poly(A) RNA polymerase mitochondrial-like central palm" evidence="2">
    <location>
        <begin position="187"/>
        <end position="315"/>
    </location>
</feature>
<dbReference type="InterPro" id="IPR043519">
    <property type="entry name" value="NT_sf"/>
</dbReference>
<dbReference type="PANTHER" id="PTHR23092">
    <property type="entry name" value="POLY(A) RNA POLYMERASE"/>
    <property type="match status" value="1"/>
</dbReference>
<dbReference type="SUPFAM" id="SSF81301">
    <property type="entry name" value="Nucleotidyltransferase"/>
    <property type="match status" value="1"/>
</dbReference>
<dbReference type="Gene3D" id="3.30.460.10">
    <property type="entry name" value="Beta Polymerase, domain 2"/>
    <property type="match status" value="1"/>
</dbReference>
<dbReference type="Gene3D" id="1.10.1410.10">
    <property type="match status" value="1"/>
</dbReference>
<dbReference type="EMBL" id="JAKLMC020000002">
    <property type="protein sequence ID" value="KAK5957957.1"/>
    <property type="molecule type" value="Genomic_DNA"/>
</dbReference>
<dbReference type="GO" id="GO:1990817">
    <property type="term" value="F:poly(A) RNA polymerase activity"/>
    <property type="evidence" value="ECO:0007669"/>
    <property type="project" value="InterPro"/>
</dbReference>
<proteinExistence type="predicted"/>
<keyword evidence="4" id="KW-1185">Reference proteome</keyword>
<feature type="region of interest" description="Disordered" evidence="1">
    <location>
        <begin position="23"/>
        <end position="74"/>
    </location>
</feature>
<dbReference type="InterPro" id="IPR054708">
    <property type="entry name" value="MTPAP-like_central"/>
</dbReference>
<comment type="caution">
    <text evidence="3">The sequence shown here is derived from an EMBL/GenBank/DDBJ whole genome shotgun (WGS) entry which is preliminary data.</text>
</comment>
<dbReference type="Proteomes" id="UP001316803">
    <property type="component" value="Unassembled WGS sequence"/>
</dbReference>
<reference evidence="3 4" key="1">
    <citation type="submission" date="2022-12" db="EMBL/GenBank/DDBJ databases">
        <title>Genomic features and morphological characterization of a novel Knufia sp. strain isolated from spacecraft assembly facility.</title>
        <authorList>
            <person name="Teixeira M."/>
            <person name="Chander A.M."/>
            <person name="Stajich J.E."/>
            <person name="Venkateswaran K."/>
        </authorList>
    </citation>
    <scope>NUCLEOTIDE SEQUENCE [LARGE SCALE GENOMIC DNA]</scope>
    <source>
        <strain evidence="3 4">FJI-L2-BK-P2</strain>
    </source>
</reference>
<dbReference type="GO" id="GO:0003729">
    <property type="term" value="F:mRNA binding"/>
    <property type="evidence" value="ECO:0007669"/>
    <property type="project" value="TreeGrafter"/>
</dbReference>
<dbReference type="AlphaFoldDB" id="A0AAN8EST0"/>
<evidence type="ECO:0000313" key="3">
    <source>
        <dbReference type="EMBL" id="KAK5957957.1"/>
    </source>
</evidence>
<sequence>MRRAQRWSALAVRSAWSPISKPVPLRAQYPSRLSRSASSVPKFVNREKEAVSVEPPKRSRPNPAHNDQNLHGDQQLIIPDSLAETLRAHRKANQDSVIIRKRNTLSGRYEAGPRTKRDYAAVHVELDRAEHPSSNKRKQFQEYEGKSKGLSLDWEIIGNGIARYMGQPWMRSLDEKGPSRDSSKERLSKEIRAADAFFTPTQKEVAAARRAVNDIESVVRASDGTFHRLDLIGSRASGLATPLSDIDLNCLTSDDPGQAEIQPNVAIKALGVLFKNMRFGKRADEDVIMTSYFAAKARIPIIVGVHSPTGLEFQIQSASSGYGTLETVKCLSAEYPTLTALFKILKQMLKMRGLADGRHGGLTSYPLLIMIAVSLKQNAAQTDPYDVGLHLLQFLDFYSTLDFYNTGITHTPSRHVTTSSANAAAESFYTNEQTALSTIDLVTQDPIGAIPMLFNVKHKLDVVHEPKNDFMMTLHDPANPYNDLGRSAHMIKHIQATFMDIRSKLRKEMSLWDRDIRAGGQSQLRPSSLLHPLIKGDYSMYNLERTRVSAWLDNDKTHASQ</sequence>
<dbReference type="Pfam" id="PF22600">
    <property type="entry name" value="MTPAP-like_central"/>
    <property type="match status" value="1"/>
</dbReference>
<dbReference type="SUPFAM" id="SSF81631">
    <property type="entry name" value="PAP/OAS1 substrate-binding domain"/>
    <property type="match status" value="1"/>
</dbReference>
<dbReference type="GO" id="GO:0043634">
    <property type="term" value="P:polyadenylation-dependent ncRNA catabolic process"/>
    <property type="evidence" value="ECO:0007669"/>
    <property type="project" value="TreeGrafter"/>
</dbReference>
<protein>
    <recommendedName>
        <fullName evidence="2">Poly(A) RNA polymerase mitochondrial-like central palm domain-containing protein</fullName>
    </recommendedName>
</protein>
<evidence type="ECO:0000313" key="4">
    <source>
        <dbReference type="Proteomes" id="UP001316803"/>
    </source>
</evidence>
<dbReference type="PANTHER" id="PTHR23092:SF15">
    <property type="entry name" value="INACTIVE NON-CANONICAL POLY(A) RNA POLYMERASE PROTEIN TRF4-2-RELATED"/>
    <property type="match status" value="1"/>
</dbReference>
<gene>
    <name evidence="3" type="ORF">OHC33_001147</name>
</gene>
<dbReference type="GO" id="GO:0031499">
    <property type="term" value="C:TRAMP complex"/>
    <property type="evidence" value="ECO:0007669"/>
    <property type="project" value="TreeGrafter"/>
</dbReference>
<accession>A0AAN8EST0</accession>
<organism evidence="3 4">
    <name type="scientific">Knufia fluminis</name>
    <dbReference type="NCBI Taxonomy" id="191047"/>
    <lineage>
        <taxon>Eukaryota</taxon>
        <taxon>Fungi</taxon>
        <taxon>Dikarya</taxon>
        <taxon>Ascomycota</taxon>
        <taxon>Pezizomycotina</taxon>
        <taxon>Eurotiomycetes</taxon>
        <taxon>Chaetothyriomycetidae</taxon>
        <taxon>Chaetothyriales</taxon>
        <taxon>Trichomeriaceae</taxon>
        <taxon>Knufia</taxon>
    </lineage>
</organism>
<name>A0AAN8EST0_9EURO</name>
<dbReference type="GO" id="GO:0031123">
    <property type="term" value="P:RNA 3'-end processing"/>
    <property type="evidence" value="ECO:0007669"/>
    <property type="project" value="TreeGrafter"/>
</dbReference>
<dbReference type="GO" id="GO:0005730">
    <property type="term" value="C:nucleolus"/>
    <property type="evidence" value="ECO:0007669"/>
    <property type="project" value="TreeGrafter"/>
</dbReference>
<feature type="compositionally biased region" description="Basic and acidic residues" evidence="1">
    <location>
        <begin position="44"/>
        <end position="57"/>
    </location>
</feature>
<dbReference type="InterPro" id="IPR045862">
    <property type="entry name" value="Trf4-like"/>
</dbReference>
<dbReference type="GO" id="GO:0010605">
    <property type="term" value="P:negative regulation of macromolecule metabolic process"/>
    <property type="evidence" value="ECO:0007669"/>
    <property type="project" value="UniProtKB-ARBA"/>
</dbReference>
<evidence type="ECO:0000259" key="2">
    <source>
        <dbReference type="Pfam" id="PF22600"/>
    </source>
</evidence>
<evidence type="ECO:0000256" key="1">
    <source>
        <dbReference type="SAM" id="MobiDB-lite"/>
    </source>
</evidence>